<sequence length="95" mass="10727">MPVFSIRLTDLRPHLTTCLKRVERGEKLILRRHGKPVAALVNMADYARVWDAEEDALFGPIDPATGRRPGGVMKLSGTGVAEKLRQFWASRDRQE</sequence>
<keyword evidence="4" id="KW-1185">Reference proteome</keyword>
<name>A0A037ZKH2_9RHOB</name>
<dbReference type="EMBL" id="JFKE01000003">
    <property type="protein sequence ID" value="KAJ56144.1"/>
    <property type="molecule type" value="Genomic_DNA"/>
</dbReference>
<evidence type="ECO:0000313" key="4">
    <source>
        <dbReference type="Proteomes" id="UP000026249"/>
    </source>
</evidence>
<reference evidence="3 4" key="1">
    <citation type="submission" date="2014-03" db="EMBL/GenBank/DDBJ databases">
        <title>Draft Genome Sequence of Actibacterium mucosum KCTC 23349, a Marine Alphaproteobacterium with Complex Ionic Requirements Isolated from Mediterranean Seawater at Malvarrosa Beach, Valencia, Spain.</title>
        <authorList>
            <person name="Arahal D.R."/>
            <person name="Shao Z."/>
            <person name="Lai Q."/>
            <person name="Pujalte M.J."/>
        </authorList>
    </citation>
    <scope>NUCLEOTIDE SEQUENCE [LARGE SCALE GENOMIC DNA]</scope>
    <source>
        <strain evidence="3 4">KCTC 23349</strain>
    </source>
</reference>
<dbReference type="RefSeq" id="WP_035258384.1">
    <property type="nucleotide sequence ID" value="NZ_JFKE01000003.1"/>
</dbReference>
<comment type="function">
    <text evidence="2">Antitoxin component of a type II toxin-antitoxin (TA) system.</text>
</comment>
<dbReference type="Gene3D" id="3.40.1620.10">
    <property type="entry name" value="YefM-like domain"/>
    <property type="match status" value="1"/>
</dbReference>
<evidence type="ECO:0000313" key="3">
    <source>
        <dbReference type="EMBL" id="KAJ56144.1"/>
    </source>
</evidence>
<protein>
    <recommendedName>
        <fullName evidence="2">Antitoxin</fullName>
    </recommendedName>
</protein>
<dbReference type="Pfam" id="PF02604">
    <property type="entry name" value="PhdYeFM_antitox"/>
    <property type="match status" value="1"/>
</dbReference>
<comment type="caution">
    <text evidence="3">The sequence shown here is derived from an EMBL/GenBank/DDBJ whole genome shotgun (WGS) entry which is preliminary data.</text>
</comment>
<dbReference type="OrthoDB" id="517402at2"/>
<dbReference type="STRING" id="1454373.ACMU_10335"/>
<dbReference type="InterPro" id="IPR006442">
    <property type="entry name" value="Antitoxin_Phd/YefM"/>
</dbReference>
<dbReference type="SUPFAM" id="SSF143120">
    <property type="entry name" value="YefM-like"/>
    <property type="match status" value="1"/>
</dbReference>
<evidence type="ECO:0000256" key="2">
    <source>
        <dbReference type="RuleBase" id="RU362080"/>
    </source>
</evidence>
<dbReference type="Proteomes" id="UP000026249">
    <property type="component" value="Unassembled WGS sequence"/>
</dbReference>
<dbReference type="NCBIfam" id="TIGR01552">
    <property type="entry name" value="phd_fam"/>
    <property type="match status" value="1"/>
</dbReference>
<dbReference type="InterPro" id="IPR036165">
    <property type="entry name" value="YefM-like_sf"/>
</dbReference>
<gene>
    <name evidence="3" type="ORF">ACMU_10335</name>
</gene>
<accession>A0A037ZKH2</accession>
<comment type="similarity">
    <text evidence="1 2">Belongs to the phD/YefM antitoxin family.</text>
</comment>
<proteinExistence type="inferred from homology"/>
<dbReference type="AlphaFoldDB" id="A0A037ZKH2"/>
<evidence type="ECO:0000256" key="1">
    <source>
        <dbReference type="ARBA" id="ARBA00009981"/>
    </source>
</evidence>
<organism evidence="3 4">
    <name type="scientific">Actibacterium mucosum KCTC 23349</name>
    <dbReference type="NCBI Taxonomy" id="1454373"/>
    <lineage>
        <taxon>Bacteria</taxon>
        <taxon>Pseudomonadati</taxon>
        <taxon>Pseudomonadota</taxon>
        <taxon>Alphaproteobacteria</taxon>
        <taxon>Rhodobacterales</taxon>
        <taxon>Roseobacteraceae</taxon>
        <taxon>Actibacterium</taxon>
    </lineage>
</organism>